<dbReference type="Proteomes" id="UP001055553">
    <property type="component" value="Chromosome"/>
</dbReference>
<dbReference type="KEGG" id="naer:MJ1_0035"/>
<dbReference type="AlphaFoldDB" id="A0A915SZF4"/>
<dbReference type="PANTHER" id="PTHR40734">
    <property type="entry name" value="TRNA-SPECIFIC ADENOSINE DEAMINASE-RELATED"/>
    <property type="match status" value="1"/>
</dbReference>
<evidence type="ECO:0000313" key="1">
    <source>
        <dbReference type="EMBL" id="BBL45214.1"/>
    </source>
</evidence>
<dbReference type="PANTHER" id="PTHR40734:SF1">
    <property type="entry name" value="DNA-BINDING PROTEIN"/>
    <property type="match status" value="1"/>
</dbReference>
<keyword evidence="1" id="KW-0238">DNA-binding</keyword>
<dbReference type="InterPro" id="IPR012340">
    <property type="entry name" value="NA-bd_OB-fold"/>
</dbReference>
<dbReference type="Gene3D" id="2.40.50.140">
    <property type="entry name" value="Nucleic acid-binding proteins"/>
    <property type="match status" value="1"/>
</dbReference>
<dbReference type="InterPro" id="IPR007003">
    <property type="entry name" value="DUF655"/>
</dbReference>
<proteinExistence type="predicted"/>
<dbReference type="Gene3D" id="1.10.150.280">
    <property type="entry name" value="AF1531-like domain"/>
    <property type="match status" value="1"/>
</dbReference>
<dbReference type="SUPFAM" id="SSF160975">
    <property type="entry name" value="AF1531-like"/>
    <property type="match status" value="1"/>
</dbReference>
<reference evidence="2" key="1">
    <citation type="journal article" date="2022" name="Int. J. Syst. Evol. Microbiol.">
        <title>Nanobdella aerobiophila gen. nov., sp. nov., a thermoacidophilic, obligate ectosymbiotic archaeon, and proposal of Nanobdellaceae fam. nov., Nanobdellales ord. nov. and Nanobdellia class. nov.</title>
        <authorList>
            <person name="Kato S."/>
            <person name="Ogasawara A."/>
            <person name="Itoh T."/>
            <person name="Sakai H.D."/>
            <person name="Shimizu M."/>
            <person name="Yuki M."/>
            <person name="Kaneko M."/>
            <person name="Takashina T."/>
            <person name="Ohkuma M."/>
        </authorList>
    </citation>
    <scope>NUCLEOTIDE SEQUENCE [LARGE SCALE GENOMIC DNA]</scope>
    <source>
        <strain evidence="2">MJ1</strain>
    </source>
</reference>
<gene>
    <name evidence="1" type="ORF">MJ1_0035</name>
</gene>
<sequence length="183" mass="21223">MYKKNLKKEDIAIVIAYLPGGDVTRNIREPVVYAVGKEYFTLLILTLKPSVTVNLFEELYIGDQQRPKVRSILRRISIDDLPEIARPNLEKVIKDIIKNNESKYVNFFNTAGSINIKIHSLELLPNIGKIIVQRIIEERQKKPFESFKDIEERVKGIGDVQELIYKRILLELTGKEKIKIFTL</sequence>
<evidence type="ECO:0000313" key="2">
    <source>
        <dbReference type="Proteomes" id="UP001055553"/>
    </source>
</evidence>
<organism evidence="1 2">
    <name type="scientific">Nanobdella aerobiophila</name>
    <dbReference type="NCBI Taxonomy" id="2586965"/>
    <lineage>
        <taxon>Archaea</taxon>
        <taxon>Nanobdellota</taxon>
        <taxon>Nanobdellia</taxon>
        <taxon>Nanobdellales</taxon>
        <taxon>Nanobdellaceae</taxon>
        <taxon>Nanobdella</taxon>
    </lineage>
</organism>
<protein>
    <submittedName>
        <fullName evidence="1">DNA-binding protein</fullName>
    </submittedName>
</protein>
<dbReference type="GO" id="GO:0003677">
    <property type="term" value="F:DNA binding"/>
    <property type="evidence" value="ECO:0007669"/>
    <property type="project" value="UniProtKB-KW"/>
</dbReference>
<dbReference type="GeneID" id="74567987"/>
<dbReference type="EMBL" id="AP019769">
    <property type="protein sequence ID" value="BBL45214.1"/>
    <property type="molecule type" value="Genomic_DNA"/>
</dbReference>
<dbReference type="Pfam" id="PF04919">
    <property type="entry name" value="DUF655"/>
    <property type="match status" value="1"/>
</dbReference>
<dbReference type="RefSeq" id="WP_258393256.1">
    <property type="nucleotide sequence ID" value="NZ_AP019769.1"/>
</dbReference>
<keyword evidence="2" id="KW-1185">Reference proteome</keyword>
<name>A0A915SZF4_9ARCH</name>
<accession>A0A915SZF4</accession>